<dbReference type="EMBL" id="JBHTMB010000142">
    <property type="protein sequence ID" value="MFD1235062.1"/>
    <property type="molecule type" value="Genomic_DNA"/>
</dbReference>
<gene>
    <name evidence="1" type="ORF">ACFQ34_17360</name>
</gene>
<dbReference type="Proteomes" id="UP001597182">
    <property type="component" value="Unassembled WGS sequence"/>
</dbReference>
<reference evidence="2" key="1">
    <citation type="journal article" date="2019" name="Int. J. Syst. Evol. Microbiol.">
        <title>The Global Catalogue of Microorganisms (GCM) 10K type strain sequencing project: providing services to taxonomists for standard genome sequencing and annotation.</title>
        <authorList>
            <consortium name="The Broad Institute Genomics Platform"/>
            <consortium name="The Broad Institute Genome Sequencing Center for Infectious Disease"/>
            <person name="Wu L."/>
            <person name="Ma J."/>
        </authorList>
    </citation>
    <scope>NUCLEOTIDE SEQUENCE [LARGE SCALE GENOMIC DNA]</scope>
    <source>
        <strain evidence="2">CCUG 49018</strain>
    </source>
</reference>
<protein>
    <submittedName>
        <fullName evidence="1">Uncharacterized protein</fullName>
    </submittedName>
</protein>
<organism evidence="1 2">
    <name type="scientific">Pseudonocardia benzenivorans</name>
    <dbReference type="NCBI Taxonomy" id="228005"/>
    <lineage>
        <taxon>Bacteria</taxon>
        <taxon>Bacillati</taxon>
        <taxon>Actinomycetota</taxon>
        <taxon>Actinomycetes</taxon>
        <taxon>Pseudonocardiales</taxon>
        <taxon>Pseudonocardiaceae</taxon>
        <taxon>Pseudonocardia</taxon>
    </lineage>
</organism>
<evidence type="ECO:0000313" key="1">
    <source>
        <dbReference type="EMBL" id="MFD1235062.1"/>
    </source>
</evidence>
<keyword evidence="2" id="KW-1185">Reference proteome</keyword>
<accession>A0ABW3VID5</accession>
<proteinExistence type="predicted"/>
<name>A0ABW3VID5_9PSEU</name>
<sequence>GPGPGIDPGPGDVGSLDDAHAAVTAARGRLDAAVAVARCAPRDVEAVAHLIAAWAGADRFAGVKSDVRDRFRVDDVAGELGPVADDLAGSLAVYAANLRERLAELEEHKGVVVTAMTGMVRQALRSLARAQALSELPESLGEWAGQRFLEVGPRSTVETADAVVRDRCSRLVDALTARGAEVPRGLELLWQAADAVVGDGNWKARVLKPSTTFAIERVSVERMRKWSGGEKVTISLLLFCMVAKLRATSRGRDVPGLGALPLDNPLGKANYVVFLDLQRKVAAANGVQLIFLTGVGDLKAVGRFPNIIRMRNVAGRGRQYVRQEERILAGDDPAGVVDTTRIWREDPVLTLPLG</sequence>
<feature type="non-terminal residue" evidence="1">
    <location>
        <position position="1"/>
    </location>
</feature>
<comment type="caution">
    <text evidence="1">The sequence shown here is derived from an EMBL/GenBank/DDBJ whole genome shotgun (WGS) entry which is preliminary data.</text>
</comment>
<evidence type="ECO:0000313" key="2">
    <source>
        <dbReference type="Proteomes" id="UP001597182"/>
    </source>
</evidence>